<dbReference type="RefSeq" id="WP_051790603.1">
    <property type="nucleotide sequence ID" value="NZ_CP013251.1"/>
</dbReference>
<gene>
    <name evidence="4" type="ORF">EZMO1_0172</name>
</gene>
<keyword evidence="1 2" id="KW-0238">DNA-binding</keyword>
<dbReference type="Pfam" id="PF00440">
    <property type="entry name" value="TetR_N"/>
    <property type="match status" value="1"/>
</dbReference>
<feature type="DNA-binding region" description="H-T-H motif" evidence="2">
    <location>
        <begin position="41"/>
        <end position="60"/>
    </location>
</feature>
<evidence type="ECO:0000256" key="2">
    <source>
        <dbReference type="PROSITE-ProRule" id="PRU00335"/>
    </source>
</evidence>
<dbReference type="PRINTS" id="PR00455">
    <property type="entry name" value="HTHTETR"/>
</dbReference>
<evidence type="ECO:0000313" key="5">
    <source>
        <dbReference type="Proteomes" id="UP000071065"/>
    </source>
</evidence>
<dbReference type="Proteomes" id="UP000071065">
    <property type="component" value="Chromosome"/>
</dbReference>
<dbReference type="GO" id="GO:0003700">
    <property type="term" value="F:DNA-binding transcription factor activity"/>
    <property type="evidence" value="ECO:0007669"/>
    <property type="project" value="TreeGrafter"/>
</dbReference>
<dbReference type="PROSITE" id="PS50977">
    <property type="entry name" value="HTH_TETR_2"/>
    <property type="match status" value="1"/>
</dbReference>
<sequence length="213" mass="24573">MSKTTVKPRKTPVQTRSKKRVESILEVTASLLVEKGYESLTAVGIAEKAQIPVASLYQYYPNKEAVIYALCENMINDVMQRFDEYENFDSHKLGIWELLELIGEQEYANPANHKLEFELNRAMIAMPQLSELHESFDERISRRFSSILKYYGSKWSIDELVNLSRIVFRMGTTYFEHINNNRENPSLAKQSKELIMKAMGSLIQDCLHEPATA</sequence>
<reference evidence="4 5" key="1">
    <citation type="journal article" date="2016" name="Front. Microbiol.">
        <title>Genomic Insight into the Host-Endosymbiont Relationship of Endozoicomonas montiporae CL-33(T) with its Coral Host.</title>
        <authorList>
            <person name="Ding J.-Y."/>
            <person name="Shiu J.-H."/>
            <person name="Chen W.-M."/>
            <person name="Chiang Y.-R."/>
            <person name="Tang S.-L."/>
        </authorList>
    </citation>
    <scope>NUCLEOTIDE SEQUENCE [LARGE SCALE GENOMIC DNA]</scope>
    <source>
        <strain evidence="4 5">CL-33</strain>
    </source>
</reference>
<dbReference type="STRING" id="570277.EZMO1_0172"/>
<proteinExistence type="predicted"/>
<dbReference type="GO" id="GO:0000976">
    <property type="term" value="F:transcription cis-regulatory region binding"/>
    <property type="evidence" value="ECO:0007669"/>
    <property type="project" value="TreeGrafter"/>
</dbReference>
<evidence type="ECO:0000259" key="3">
    <source>
        <dbReference type="PROSITE" id="PS50977"/>
    </source>
</evidence>
<organism evidence="4 5">
    <name type="scientific">Endozoicomonas montiporae CL-33</name>
    <dbReference type="NCBI Taxonomy" id="570277"/>
    <lineage>
        <taxon>Bacteria</taxon>
        <taxon>Pseudomonadati</taxon>
        <taxon>Pseudomonadota</taxon>
        <taxon>Gammaproteobacteria</taxon>
        <taxon>Oceanospirillales</taxon>
        <taxon>Endozoicomonadaceae</taxon>
        <taxon>Endozoicomonas</taxon>
    </lineage>
</organism>
<dbReference type="PANTHER" id="PTHR30055">
    <property type="entry name" value="HTH-TYPE TRANSCRIPTIONAL REGULATOR RUTR"/>
    <property type="match status" value="1"/>
</dbReference>
<protein>
    <submittedName>
        <fullName evidence="4">TetR family transcriptional regulator</fullName>
    </submittedName>
</protein>
<dbReference type="PANTHER" id="PTHR30055:SF226">
    <property type="entry name" value="HTH-TYPE TRANSCRIPTIONAL REGULATOR PKSA"/>
    <property type="match status" value="1"/>
</dbReference>
<evidence type="ECO:0000256" key="1">
    <source>
        <dbReference type="ARBA" id="ARBA00023125"/>
    </source>
</evidence>
<dbReference type="KEGG" id="emp:EZMO1_0172"/>
<dbReference type="InterPro" id="IPR009057">
    <property type="entry name" value="Homeodomain-like_sf"/>
</dbReference>
<dbReference type="InterPro" id="IPR050109">
    <property type="entry name" value="HTH-type_TetR-like_transc_reg"/>
</dbReference>
<dbReference type="PATRIC" id="fig|570277.3.peg.178"/>
<feature type="domain" description="HTH tetR-type" evidence="3">
    <location>
        <begin position="18"/>
        <end position="78"/>
    </location>
</feature>
<accession>A0A142B6R6</accession>
<dbReference type="SUPFAM" id="SSF46689">
    <property type="entry name" value="Homeodomain-like"/>
    <property type="match status" value="1"/>
</dbReference>
<dbReference type="EMBL" id="CP013251">
    <property type="protein sequence ID" value="AMO54442.1"/>
    <property type="molecule type" value="Genomic_DNA"/>
</dbReference>
<evidence type="ECO:0000313" key="4">
    <source>
        <dbReference type="EMBL" id="AMO54442.1"/>
    </source>
</evidence>
<dbReference type="Gene3D" id="1.10.357.10">
    <property type="entry name" value="Tetracycline Repressor, domain 2"/>
    <property type="match status" value="1"/>
</dbReference>
<dbReference type="AlphaFoldDB" id="A0A142B6R6"/>
<name>A0A142B6R6_9GAMM</name>
<dbReference type="InterPro" id="IPR001647">
    <property type="entry name" value="HTH_TetR"/>
</dbReference>